<evidence type="ECO:0000259" key="1">
    <source>
        <dbReference type="PROSITE" id="PS50011"/>
    </source>
</evidence>
<dbReference type="Proteomes" id="UP001379533">
    <property type="component" value="Chromosome"/>
</dbReference>
<reference evidence="2 3" key="1">
    <citation type="submission" date="2021-12" db="EMBL/GenBank/DDBJ databases">
        <title>Discovery of the Pendulisporaceae a myxobacterial family with distinct sporulation behavior and unique specialized metabolism.</title>
        <authorList>
            <person name="Garcia R."/>
            <person name="Popoff A."/>
            <person name="Bader C.D."/>
            <person name="Loehr J."/>
            <person name="Walesch S."/>
            <person name="Walt C."/>
            <person name="Boldt J."/>
            <person name="Bunk B."/>
            <person name="Haeckl F.J.F.P.J."/>
            <person name="Gunesch A.P."/>
            <person name="Birkelbach J."/>
            <person name="Nuebel U."/>
            <person name="Pietschmann T."/>
            <person name="Bach T."/>
            <person name="Mueller R."/>
        </authorList>
    </citation>
    <scope>NUCLEOTIDE SEQUENCE [LARGE SCALE GENOMIC DNA]</scope>
    <source>
        <strain evidence="2 3">MSr12523</strain>
    </source>
</reference>
<gene>
    <name evidence="2" type="ORF">LZC95_30605</name>
</gene>
<keyword evidence="3" id="KW-1185">Reference proteome</keyword>
<organism evidence="2 3">
    <name type="scientific">Pendulispora brunnea</name>
    <dbReference type="NCBI Taxonomy" id="2905690"/>
    <lineage>
        <taxon>Bacteria</taxon>
        <taxon>Pseudomonadati</taxon>
        <taxon>Myxococcota</taxon>
        <taxon>Myxococcia</taxon>
        <taxon>Myxococcales</taxon>
        <taxon>Sorangiineae</taxon>
        <taxon>Pendulisporaceae</taxon>
        <taxon>Pendulispora</taxon>
    </lineage>
</organism>
<evidence type="ECO:0000313" key="3">
    <source>
        <dbReference type="Proteomes" id="UP001379533"/>
    </source>
</evidence>
<feature type="domain" description="Protein kinase" evidence="1">
    <location>
        <begin position="1"/>
        <end position="173"/>
    </location>
</feature>
<dbReference type="PROSITE" id="PS00108">
    <property type="entry name" value="PROTEIN_KINASE_ST"/>
    <property type="match status" value="1"/>
</dbReference>
<dbReference type="InterPro" id="IPR000719">
    <property type="entry name" value="Prot_kinase_dom"/>
</dbReference>
<dbReference type="PROSITE" id="PS50011">
    <property type="entry name" value="PROTEIN_KINASE_DOM"/>
    <property type="match status" value="1"/>
</dbReference>
<name>A0ABZ2JWR2_9BACT</name>
<protein>
    <recommendedName>
        <fullName evidence="1">Protein kinase domain-containing protein</fullName>
    </recommendedName>
</protein>
<dbReference type="InterPro" id="IPR008271">
    <property type="entry name" value="Ser/Thr_kinase_AS"/>
</dbReference>
<evidence type="ECO:0000313" key="2">
    <source>
        <dbReference type="EMBL" id="WXA90792.1"/>
    </source>
</evidence>
<dbReference type="SUPFAM" id="SSF56112">
    <property type="entry name" value="Protein kinase-like (PK-like)"/>
    <property type="match status" value="1"/>
</dbReference>
<sequence length="173" mass="19801">MAAVYEGPDRNGHRVAIQYLLERYVDGPSVRTLFSREVYANIMPLLEGETLRSRLQRMNEHLPLLGVGLLTSDLLELLARAHAKRIVHRDIKPDNLLLRTARRSTRYRGPVLINSMGVSMDWHGPHHDAVKSITTSFSRLAFRYWSNSALVSRYLMQPPFRDDGNQFRCASAV</sequence>
<accession>A0ABZ2JWR2</accession>
<dbReference type="EMBL" id="CP089982">
    <property type="protein sequence ID" value="WXA90792.1"/>
    <property type="molecule type" value="Genomic_DNA"/>
</dbReference>
<dbReference type="Gene3D" id="1.10.510.10">
    <property type="entry name" value="Transferase(Phosphotransferase) domain 1"/>
    <property type="match status" value="1"/>
</dbReference>
<dbReference type="InterPro" id="IPR011009">
    <property type="entry name" value="Kinase-like_dom_sf"/>
</dbReference>
<proteinExistence type="predicted"/>